<dbReference type="Pfam" id="PF02365">
    <property type="entry name" value="NAM"/>
    <property type="match status" value="1"/>
</dbReference>
<organism evidence="7">
    <name type="scientific">Glycine soja</name>
    <name type="common">Wild soybean</name>
    <dbReference type="NCBI Taxonomy" id="3848"/>
    <lineage>
        <taxon>Eukaryota</taxon>
        <taxon>Viridiplantae</taxon>
        <taxon>Streptophyta</taxon>
        <taxon>Embryophyta</taxon>
        <taxon>Tracheophyta</taxon>
        <taxon>Spermatophyta</taxon>
        <taxon>Magnoliopsida</taxon>
        <taxon>eudicotyledons</taxon>
        <taxon>Gunneridae</taxon>
        <taxon>Pentapetalae</taxon>
        <taxon>rosids</taxon>
        <taxon>fabids</taxon>
        <taxon>Fabales</taxon>
        <taxon>Fabaceae</taxon>
        <taxon>Papilionoideae</taxon>
        <taxon>50 kb inversion clade</taxon>
        <taxon>NPAAA clade</taxon>
        <taxon>indigoferoid/millettioid clade</taxon>
        <taxon>Phaseoleae</taxon>
        <taxon>Glycine</taxon>
        <taxon>Glycine subgen. Soja</taxon>
    </lineage>
</organism>
<dbReference type="PANTHER" id="PTHR31719">
    <property type="entry name" value="NAC TRANSCRIPTION FACTOR 56"/>
    <property type="match status" value="1"/>
</dbReference>
<feature type="domain" description="NAC" evidence="6">
    <location>
        <begin position="14"/>
        <end position="160"/>
    </location>
</feature>
<dbReference type="SUPFAM" id="SSF101941">
    <property type="entry name" value="NAC domain"/>
    <property type="match status" value="1"/>
</dbReference>
<dbReference type="PANTHER" id="PTHR31719:SF252">
    <property type="entry name" value="NAC DOMAIN-CONTAINING PROTEIN"/>
    <property type="match status" value="1"/>
</dbReference>
<reference evidence="8 9" key="2">
    <citation type="submission" date="2018-09" db="EMBL/GenBank/DDBJ databases">
        <title>A high-quality reference genome of wild soybean provides a powerful tool to mine soybean genomes.</title>
        <authorList>
            <person name="Xie M."/>
            <person name="Chung C.Y.L."/>
            <person name="Li M.-W."/>
            <person name="Wong F.-L."/>
            <person name="Chan T.-F."/>
            <person name="Lam H.-M."/>
        </authorList>
    </citation>
    <scope>NUCLEOTIDE SEQUENCE [LARGE SCALE GENOMIC DNA]</scope>
    <source>
        <strain evidence="9">cv. W05</strain>
        <tissue evidence="8">Hypocotyl of etiolated seedlings</tissue>
    </source>
</reference>
<evidence type="ECO:0000256" key="1">
    <source>
        <dbReference type="ARBA" id="ARBA00023015"/>
    </source>
</evidence>
<dbReference type="Proteomes" id="UP000289340">
    <property type="component" value="Chromosome 16"/>
</dbReference>
<feature type="compositionally biased region" description="Polar residues" evidence="5">
    <location>
        <begin position="200"/>
        <end position="216"/>
    </location>
</feature>
<evidence type="ECO:0000256" key="2">
    <source>
        <dbReference type="ARBA" id="ARBA00023125"/>
    </source>
</evidence>
<dbReference type="GO" id="GO:0003677">
    <property type="term" value="F:DNA binding"/>
    <property type="evidence" value="ECO:0007669"/>
    <property type="project" value="UniProtKB-KW"/>
</dbReference>
<evidence type="ECO:0000256" key="4">
    <source>
        <dbReference type="ARBA" id="ARBA00023242"/>
    </source>
</evidence>
<proteinExistence type="predicted"/>
<keyword evidence="3" id="KW-0804">Transcription</keyword>
<evidence type="ECO:0000313" key="9">
    <source>
        <dbReference type="Proteomes" id="UP000289340"/>
    </source>
</evidence>
<evidence type="ECO:0000313" key="7">
    <source>
        <dbReference type="EMBL" id="KHM99242.1"/>
    </source>
</evidence>
<gene>
    <name evidence="8" type="ORF">D0Y65_042764</name>
    <name evidence="7" type="ORF">glysoja_034767</name>
</gene>
<dbReference type="Gene3D" id="2.170.150.80">
    <property type="entry name" value="NAC domain"/>
    <property type="match status" value="1"/>
</dbReference>
<name>A0A0B2NVK9_GLYSO</name>
<keyword evidence="1" id="KW-0805">Transcription regulation</keyword>
<dbReference type="InterPro" id="IPR036093">
    <property type="entry name" value="NAC_dom_sf"/>
</dbReference>
<dbReference type="EMBL" id="QZWG01000016">
    <property type="protein sequence ID" value="RZB59687.1"/>
    <property type="molecule type" value="Genomic_DNA"/>
</dbReference>
<evidence type="ECO:0000256" key="5">
    <source>
        <dbReference type="SAM" id="MobiDB-lite"/>
    </source>
</evidence>
<keyword evidence="4" id="KW-0539">Nucleus</keyword>
<sequence length="216" mass="24522">MEVLNPIEGKTYKLPVGYRFDPSDEILAGYYLRKRIMAQPSPNDLIQDCDVYQTVPWELPGGGSKNLNWQRFFFHDLRTRVFENLNKREAGNGQWRTIEKAQDFELSKEQVVARKNVLAFWEAKGNGFAKSNWVMHEFRLVSKSHPSMVSAMAVYRIFKTKKEGRKGKKAKRSEGETSSSSSSEEEAMDETPIVIDFTMENGTVTGPPSPATSEAS</sequence>
<reference evidence="7" key="1">
    <citation type="submission" date="2014-07" db="EMBL/GenBank/DDBJ databases">
        <title>Identification of a novel salt tolerance gene in wild soybean by whole-genome sequencing.</title>
        <authorList>
            <person name="Lam H.-M."/>
            <person name="Qi X."/>
            <person name="Li M.-W."/>
            <person name="Liu X."/>
            <person name="Xie M."/>
            <person name="Ni M."/>
            <person name="Xu X."/>
        </authorList>
    </citation>
    <scope>NUCLEOTIDE SEQUENCE [LARGE SCALE GENOMIC DNA]</scope>
    <source>
        <tissue evidence="7">Root</tissue>
    </source>
</reference>
<accession>A0A0B2NVK9</accession>
<dbReference type="EMBL" id="KN671911">
    <property type="protein sequence ID" value="KHM99242.1"/>
    <property type="molecule type" value="Genomic_DNA"/>
</dbReference>
<dbReference type="GO" id="GO:0006355">
    <property type="term" value="P:regulation of DNA-templated transcription"/>
    <property type="evidence" value="ECO:0007669"/>
    <property type="project" value="InterPro"/>
</dbReference>
<keyword evidence="2" id="KW-0238">DNA-binding</keyword>
<keyword evidence="9" id="KW-1185">Reference proteome</keyword>
<dbReference type="Gramene" id="XM_028350292.1">
    <property type="protein sequence ID" value="XP_028206093.1"/>
    <property type="gene ID" value="LOC114389591"/>
</dbReference>
<evidence type="ECO:0000259" key="6">
    <source>
        <dbReference type="PROSITE" id="PS51005"/>
    </source>
</evidence>
<dbReference type="SMR" id="A0A0B2NVK9"/>
<dbReference type="InterPro" id="IPR003441">
    <property type="entry name" value="NAC-dom"/>
</dbReference>
<dbReference type="Proteomes" id="UP000053555">
    <property type="component" value="Unassembled WGS sequence"/>
</dbReference>
<evidence type="ECO:0000256" key="3">
    <source>
        <dbReference type="ARBA" id="ARBA00023163"/>
    </source>
</evidence>
<evidence type="ECO:0000313" key="8">
    <source>
        <dbReference type="EMBL" id="RZB59687.1"/>
    </source>
</evidence>
<feature type="region of interest" description="Disordered" evidence="5">
    <location>
        <begin position="165"/>
        <end position="216"/>
    </location>
</feature>
<dbReference type="PROSITE" id="PS51005">
    <property type="entry name" value="NAC"/>
    <property type="match status" value="1"/>
</dbReference>
<protein>
    <submittedName>
        <fullName evidence="8">NAC domain-containing protein 83</fullName>
    </submittedName>
    <submittedName>
        <fullName evidence="7">Putative NAC domain-containing protein 94</fullName>
    </submittedName>
</protein>
<dbReference type="AlphaFoldDB" id="A0A0B2NVK9"/>